<gene>
    <name evidence="1" type="ORF">BAZO_20348</name>
</gene>
<name>K6BV51_SCHAZ</name>
<keyword evidence="2" id="KW-1185">Reference proteome</keyword>
<organism evidence="1 2">
    <name type="scientific">Schinkia azotoformans LMG 9581</name>
    <dbReference type="NCBI Taxonomy" id="1131731"/>
    <lineage>
        <taxon>Bacteria</taxon>
        <taxon>Bacillati</taxon>
        <taxon>Bacillota</taxon>
        <taxon>Bacilli</taxon>
        <taxon>Bacillales</taxon>
        <taxon>Bacillaceae</taxon>
        <taxon>Calidifontibacillus/Schinkia group</taxon>
        <taxon>Schinkia</taxon>
    </lineage>
</organism>
<protein>
    <submittedName>
        <fullName evidence="1">Uncharacterized protein</fullName>
    </submittedName>
</protein>
<proteinExistence type="predicted"/>
<dbReference type="AlphaFoldDB" id="K6BV51"/>
<comment type="caution">
    <text evidence="1">The sequence shown here is derived from an EMBL/GenBank/DDBJ whole genome shotgun (WGS) entry which is preliminary data.</text>
</comment>
<dbReference type="EMBL" id="AJLR01000152">
    <property type="protein sequence ID" value="EKN62805.1"/>
    <property type="molecule type" value="Genomic_DNA"/>
</dbReference>
<reference evidence="1 2" key="1">
    <citation type="journal article" date="2012" name="Front. Microbiol.">
        <title>Redundancy and modularity in membrane-associated dissimilatory nitrate reduction in Bacillus.</title>
        <authorList>
            <person name="Heylen K."/>
            <person name="Keltjens J."/>
        </authorList>
    </citation>
    <scope>NUCLEOTIDE SEQUENCE [LARGE SCALE GENOMIC DNA]</scope>
    <source>
        <strain evidence="1 2">LMG 9581</strain>
    </source>
</reference>
<dbReference type="Proteomes" id="UP000006315">
    <property type="component" value="Unassembled WGS sequence"/>
</dbReference>
<dbReference type="STRING" id="1131731.BAZO_20348"/>
<dbReference type="InterPro" id="IPR037914">
    <property type="entry name" value="SpoVT-AbrB_sf"/>
</dbReference>
<dbReference type="PATRIC" id="fig|1131731.3.peg.4152"/>
<dbReference type="SUPFAM" id="SSF89447">
    <property type="entry name" value="AbrB/MazE/MraZ-like"/>
    <property type="match status" value="1"/>
</dbReference>
<accession>K6BV51</accession>
<evidence type="ECO:0000313" key="1">
    <source>
        <dbReference type="EMBL" id="EKN62805.1"/>
    </source>
</evidence>
<dbReference type="Gene3D" id="2.10.260.10">
    <property type="match status" value="1"/>
</dbReference>
<sequence>MEKITQVQKRNLISLATIGAELGIKEGDYVSIEVKDGGLFLRPVNWHDKSQEYFWTNSFQKKMKQAEKDLEEGNYQKFDSLSELADFIEKGIEAKSE</sequence>
<dbReference type="RefSeq" id="WP_003333316.1">
    <property type="nucleotide sequence ID" value="NZ_AJLR01000152.1"/>
</dbReference>
<evidence type="ECO:0000313" key="2">
    <source>
        <dbReference type="Proteomes" id="UP000006315"/>
    </source>
</evidence>